<dbReference type="Pfam" id="PF14474">
    <property type="entry name" value="RTC4"/>
    <property type="match status" value="1"/>
</dbReference>
<reference evidence="2 3" key="2">
    <citation type="submission" date="2017-09" db="EMBL/GenBank/DDBJ databases">
        <title>Extensive intraspecific genome diversity in a model arbuscular mycorrhizal fungus.</title>
        <authorList>
            <person name="Chen E.C."/>
            <person name="Morin E."/>
            <person name="Beaudet D."/>
            <person name="Noel J."/>
            <person name="Ndikumana S."/>
            <person name="Charron P."/>
            <person name="St-Onge C."/>
            <person name="Giorgi J."/>
            <person name="Grigoriev I.V."/>
            <person name="Roux C."/>
            <person name="Martin F.M."/>
            <person name="Corradi N."/>
        </authorList>
    </citation>
    <scope>NUCLEOTIDE SEQUENCE [LARGE SCALE GENOMIC DNA]</scope>
    <source>
        <strain evidence="2 3">A5</strain>
    </source>
</reference>
<evidence type="ECO:0000313" key="2">
    <source>
        <dbReference type="EMBL" id="PKC07707.1"/>
    </source>
</evidence>
<evidence type="ECO:0000313" key="3">
    <source>
        <dbReference type="Proteomes" id="UP000232722"/>
    </source>
</evidence>
<protein>
    <recommendedName>
        <fullName evidence="1">Restriction of telomere capping protein 4 C-terminal domain-containing protein</fullName>
    </recommendedName>
</protein>
<gene>
    <name evidence="2" type="ORF">RhiirA5_417867</name>
</gene>
<comment type="caution">
    <text evidence="2">The sequence shown here is derived from an EMBL/GenBank/DDBJ whole genome shotgun (WGS) entry which is preliminary data.</text>
</comment>
<proteinExistence type="predicted"/>
<feature type="domain" description="Restriction of telomere capping protein 4 C-terminal" evidence="1">
    <location>
        <begin position="38"/>
        <end position="81"/>
    </location>
</feature>
<dbReference type="AlphaFoldDB" id="A0A2N0PLJ4"/>
<organism evidence="2 3">
    <name type="scientific">Rhizophagus irregularis</name>
    <dbReference type="NCBI Taxonomy" id="588596"/>
    <lineage>
        <taxon>Eukaryota</taxon>
        <taxon>Fungi</taxon>
        <taxon>Fungi incertae sedis</taxon>
        <taxon>Mucoromycota</taxon>
        <taxon>Glomeromycotina</taxon>
        <taxon>Glomeromycetes</taxon>
        <taxon>Glomerales</taxon>
        <taxon>Glomeraceae</taxon>
        <taxon>Rhizophagus</taxon>
    </lineage>
</organism>
<name>A0A2N0PLJ4_9GLOM</name>
<evidence type="ECO:0000259" key="1">
    <source>
        <dbReference type="Pfam" id="PF14474"/>
    </source>
</evidence>
<accession>A0A2N0PLJ4</accession>
<sequence>MRRGIKILTDQRNLNRHYSGSCDATVIAETLRKLFIDTKILQEVLIPEAAVYRLIQEDRDITAEKARKIMLKSVRFGEYIHIMNVRVMCRDF</sequence>
<dbReference type="Proteomes" id="UP000232722">
    <property type="component" value="Unassembled WGS sequence"/>
</dbReference>
<reference evidence="2 3" key="1">
    <citation type="submission" date="2016-04" db="EMBL/GenBank/DDBJ databases">
        <title>Genome analyses suggest a sexual origin of heterokaryosis in a supposedly ancient asexual fungus.</title>
        <authorList>
            <person name="Ropars J."/>
            <person name="Sedzielewska K."/>
            <person name="Noel J."/>
            <person name="Charron P."/>
            <person name="Farinelli L."/>
            <person name="Marton T."/>
            <person name="Kruger M."/>
            <person name="Pelin A."/>
            <person name="Brachmann A."/>
            <person name="Corradi N."/>
        </authorList>
    </citation>
    <scope>NUCLEOTIDE SEQUENCE [LARGE SCALE GENOMIC DNA]</scope>
    <source>
        <strain evidence="2 3">A5</strain>
    </source>
</reference>
<dbReference type="InterPro" id="IPR028094">
    <property type="entry name" value="RTC4_C"/>
</dbReference>
<dbReference type="EMBL" id="LLXJ01000614">
    <property type="protein sequence ID" value="PKC07707.1"/>
    <property type="molecule type" value="Genomic_DNA"/>
</dbReference>